<dbReference type="RefSeq" id="WP_267621933.1">
    <property type="nucleotide sequence ID" value="NZ_JAODIW010000006.1"/>
</dbReference>
<dbReference type="Proteomes" id="UP001595921">
    <property type="component" value="Unassembled WGS sequence"/>
</dbReference>
<reference evidence="2 3" key="1">
    <citation type="journal article" date="2019" name="Int. J. Syst. Evol. Microbiol.">
        <title>The Global Catalogue of Microorganisms (GCM) 10K type strain sequencing project: providing services to taxonomists for standard genome sequencing and annotation.</title>
        <authorList>
            <consortium name="The Broad Institute Genomics Platform"/>
            <consortium name="The Broad Institute Genome Sequencing Center for Infectious Disease"/>
            <person name="Wu L."/>
            <person name="Ma J."/>
        </authorList>
    </citation>
    <scope>NUCLEOTIDE SEQUENCE [LARGE SCALE GENOMIC DNA]</scope>
    <source>
        <strain evidence="2 3">CGMCC 1.12553</strain>
    </source>
</reference>
<sequence>MNTSALRPRRPTRGGTTKAVLYCPDCGHESPPDGNWLRHDEPTRVVYDCPSCEATLTVRPKF</sequence>
<dbReference type="EMBL" id="JBHSDS010000003">
    <property type="protein sequence ID" value="MFC4356901.1"/>
    <property type="molecule type" value="Genomic_DNA"/>
</dbReference>
<proteinExistence type="predicted"/>
<evidence type="ECO:0000313" key="3">
    <source>
        <dbReference type="Proteomes" id="UP001595921"/>
    </source>
</evidence>
<evidence type="ECO:0000313" key="2">
    <source>
        <dbReference type="EMBL" id="MFC4356901.1"/>
    </source>
</evidence>
<dbReference type="InterPro" id="IPR058419">
    <property type="entry name" value="DUF8106"/>
</dbReference>
<evidence type="ECO:0000259" key="1">
    <source>
        <dbReference type="Pfam" id="PF26408"/>
    </source>
</evidence>
<comment type="caution">
    <text evidence="2">The sequence shown here is derived from an EMBL/GenBank/DDBJ whole genome shotgun (WGS) entry which is preliminary data.</text>
</comment>
<feature type="domain" description="DUF8106" evidence="1">
    <location>
        <begin position="17"/>
        <end position="59"/>
    </location>
</feature>
<gene>
    <name evidence="2" type="ORF">ACFO0N_02945</name>
</gene>
<dbReference type="AlphaFoldDB" id="A0ABD5P8S2"/>
<name>A0ABD5P8S2_9EURY</name>
<organism evidence="2 3">
    <name type="scientific">Halobium salinum</name>
    <dbReference type="NCBI Taxonomy" id="1364940"/>
    <lineage>
        <taxon>Archaea</taxon>
        <taxon>Methanobacteriati</taxon>
        <taxon>Methanobacteriota</taxon>
        <taxon>Stenosarchaea group</taxon>
        <taxon>Halobacteria</taxon>
        <taxon>Halobacteriales</taxon>
        <taxon>Haloferacaceae</taxon>
        <taxon>Halobium</taxon>
    </lineage>
</organism>
<keyword evidence="3" id="KW-1185">Reference proteome</keyword>
<accession>A0ABD5P8S2</accession>
<protein>
    <recommendedName>
        <fullName evidence="1">DUF8106 domain-containing protein</fullName>
    </recommendedName>
</protein>
<dbReference type="Pfam" id="PF26408">
    <property type="entry name" value="DUF8106"/>
    <property type="match status" value="1"/>
</dbReference>